<organism evidence="5 6">
    <name type="scientific">Herbihabitans rhizosphaerae</name>
    <dbReference type="NCBI Taxonomy" id="1872711"/>
    <lineage>
        <taxon>Bacteria</taxon>
        <taxon>Bacillati</taxon>
        <taxon>Actinomycetota</taxon>
        <taxon>Actinomycetes</taxon>
        <taxon>Pseudonocardiales</taxon>
        <taxon>Pseudonocardiaceae</taxon>
        <taxon>Herbihabitans</taxon>
    </lineage>
</organism>
<dbReference type="Proteomes" id="UP000294257">
    <property type="component" value="Unassembled WGS sequence"/>
</dbReference>
<dbReference type="GO" id="GO:0032259">
    <property type="term" value="P:methylation"/>
    <property type="evidence" value="ECO:0007669"/>
    <property type="project" value="UniProtKB-KW"/>
</dbReference>
<dbReference type="Pfam" id="PF13649">
    <property type="entry name" value="Methyltransf_25"/>
    <property type="match status" value="1"/>
</dbReference>
<comment type="caution">
    <text evidence="5">The sequence shown here is derived from an EMBL/GenBank/DDBJ whole genome shotgun (WGS) entry which is preliminary data.</text>
</comment>
<dbReference type="InterPro" id="IPR029063">
    <property type="entry name" value="SAM-dependent_MTases_sf"/>
</dbReference>
<sequence>MTADRDADASRLAAESIAQDDPTGWFERLYAEAAVGGAIVPWDRAEPNALIVEWARDLDGAGKRALVIGCGYGMDSEFVASLGFSTTAFDISDTAISAVRERFPESTVDYVVADLLAPPAEWTHAFDLVVESITVQSMPLSVREKAIVHCGQMVAPGGTLLVVSGVREEGQQVDGPPWPLTRSELDSFAVDGLRAESVEQVPQWRATFRRV</sequence>
<name>A0A4Q7KII4_9PSEU</name>
<reference evidence="5 6" key="1">
    <citation type="submission" date="2019-02" db="EMBL/GenBank/DDBJ databases">
        <title>Genomic Encyclopedia of Type Strains, Phase IV (KMG-IV): sequencing the most valuable type-strain genomes for metagenomic binning, comparative biology and taxonomic classification.</title>
        <authorList>
            <person name="Goeker M."/>
        </authorList>
    </citation>
    <scope>NUCLEOTIDE SEQUENCE [LARGE SCALE GENOMIC DNA]</scope>
    <source>
        <strain evidence="5 6">DSM 101727</strain>
    </source>
</reference>
<dbReference type="InterPro" id="IPR041698">
    <property type="entry name" value="Methyltransf_25"/>
</dbReference>
<evidence type="ECO:0000313" key="5">
    <source>
        <dbReference type="EMBL" id="RZS34738.1"/>
    </source>
</evidence>
<evidence type="ECO:0000256" key="2">
    <source>
        <dbReference type="ARBA" id="ARBA00022679"/>
    </source>
</evidence>
<dbReference type="PANTHER" id="PTHR43464">
    <property type="entry name" value="METHYLTRANSFERASE"/>
    <property type="match status" value="1"/>
</dbReference>
<dbReference type="Gene3D" id="3.40.50.150">
    <property type="entry name" value="Vaccinia Virus protein VP39"/>
    <property type="match status" value="1"/>
</dbReference>
<keyword evidence="6" id="KW-1185">Reference proteome</keyword>
<dbReference type="RefSeq" id="WP_130346193.1">
    <property type="nucleotide sequence ID" value="NZ_SGWQ01000008.1"/>
</dbReference>
<dbReference type="EMBL" id="SGWQ01000008">
    <property type="protein sequence ID" value="RZS34738.1"/>
    <property type="molecule type" value="Genomic_DNA"/>
</dbReference>
<keyword evidence="2 5" id="KW-0808">Transferase</keyword>
<evidence type="ECO:0000256" key="1">
    <source>
        <dbReference type="ARBA" id="ARBA00022603"/>
    </source>
</evidence>
<dbReference type="CDD" id="cd02440">
    <property type="entry name" value="AdoMet_MTases"/>
    <property type="match status" value="1"/>
</dbReference>
<dbReference type="OrthoDB" id="189743at2"/>
<proteinExistence type="predicted"/>
<dbReference type="GO" id="GO:0008168">
    <property type="term" value="F:methyltransferase activity"/>
    <property type="evidence" value="ECO:0007669"/>
    <property type="project" value="UniProtKB-KW"/>
</dbReference>
<accession>A0A4Q7KII4</accession>
<keyword evidence="3" id="KW-0949">S-adenosyl-L-methionine</keyword>
<evidence type="ECO:0000256" key="3">
    <source>
        <dbReference type="ARBA" id="ARBA00022691"/>
    </source>
</evidence>
<keyword evidence="1 5" id="KW-0489">Methyltransferase</keyword>
<dbReference type="SUPFAM" id="SSF53335">
    <property type="entry name" value="S-adenosyl-L-methionine-dependent methyltransferases"/>
    <property type="match status" value="1"/>
</dbReference>
<gene>
    <name evidence="5" type="ORF">EV193_10886</name>
</gene>
<dbReference type="AlphaFoldDB" id="A0A4Q7KII4"/>
<evidence type="ECO:0000259" key="4">
    <source>
        <dbReference type="Pfam" id="PF13649"/>
    </source>
</evidence>
<dbReference type="PANTHER" id="PTHR43464:SF19">
    <property type="entry name" value="UBIQUINONE BIOSYNTHESIS O-METHYLTRANSFERASE, MITOCHONDRIAL"/>
    <property type="match status" value="1"/>
</dbReference>
<protein>
    <submittedName>
        <fullName evidence="5">Methyltransferase family protein</fullName>
    </submittedName>
</protein>
<evidence type="ECO:0000313" key="6">
    <source>
        <dbReference type="Proteomes" id="UP000294257"/>
    </source>
</evidence>
<feature type="domain" description="Methyltransferase" evidence="4">
    <location>
        <begin position="66"/>
        <end position="158"/>
    </location>
</feature>